<organism evidence="6 7">
    <name type="scientific">Roseovarius spongiae</name>
    <dbReference type="NCBI Taxonomy" id="2320272"/>
    <lineage>
        <taxon>Bacteria</taxon>
        <taxon>Pseudomonadati</taxon>
        <taxon>Pseudomonadota</taxon>
        <taxon>Alphaproteobacteria</taxon>
        <taxon>Rhodobacterales</taxon>
        <taxon>Roseobacteraceae</taxon>
        <taxon>Roseovarius</taxon>
    </lineage>
</organism>
<dbReference type="InterPro" id="IPR036259">
    <property type="entry name" value="MFS_trans_sf"/>
</dbReference>
<keyword evidence="1 4" id="KW-0812">Transmembrane</keyword>
<feature type="transmembrane region" description="Helical" evidence="4">
    <location>
        <begin position="117"/>
        <end position="135"/>
    </location>
</feature>
<dbReference type="InterPro" id="IPR052528">
    <property type="entry name" value="Sugar_transport-like"/>
</dbReference>
<feature type="transmembrane region" description="Helical" evidence="4">
    <location>
        <begin position="235"/>
        <end position="256"/>
    </location>
</feature>
<evidence type="ECO:0000256" key="1">
    <source>
        <dbReference type="ARBA" id="ARBA00022692"/>
    </source>
</evidence>
<dbReference type="EMBL" id="RAPE01000009">
    <property type="protein sequence ID" value="RKF12366.1"/>
    <property type="molecule type" value="Genomic_DNA"/>
</dbReference>
<dbReference type="InterPro" id="IPR011701">
    <property type="entry name" value="MFS"/>
</dbReference>
<feature type="transmembrane region" description="Helical" evidence="4">
    <location>
        <begin position="83"/>
        <end position="105"/>
    </location>
</feature>
<sequence>MSALVFQLTGSPVAVGAVSTILRLGWLLPQLVVGFLAGRGGSAMPFYAVGAFGRTGAIALLAGVLWIGAAAGLSPAALGMATLALWTLYAFLSGIVGVPYNDIVARSVPADLRSRVLALRFFGGGVAGLGVAALADRLIRSLEFPTSYAAVFAIAAALMLVSSIVFVAMGEPDRSAPVRTADSFATYLREGIVTYRTDRTFRQFVIAQWCGGAVLMAAPFFVVGTETLGVGLQNVALLLAAQTAGALLSNALWGWWGDRLGKLSLMRAIATARIGPPLALVVLLVADAPGGTPLPILLGVFFVLGALTNGLTIAVIGLLMEISPENRRPAYSGYFNALSAPAYLLPLVGGVVAAAFGLTLVFTIAAAAAFGQSVILFRIRTRNGDDH</sequence>
<protein>
    <submittedName>
        <fullName evidence="6">MFS transporter</fullName>
    </submittedName>
</protein>
<dbReference type="InterPro" id="IPR020846">
    <property type="entry name" value="MFS_dom"/>
</dbReference>
<dbReference type="Gene3D" id="1.20.1250.20">
    <property type="entry name" value="MFS general substrate transporter like domains"/>
    <property type="match status" value="2"/>
</dbReference>
<dbReference type="GO" id="GO:0022857">
    <property type="term" value="F:transmembrane transporter activity"/>
    <property type="evidence" value="ECO:0007669"/>
    <property type="project" value="InterPro"/>
</dbReference>
<dbReference type="Pfam" id="PF07690">
    <property type="entry name" value="MFS_1"/>
    <property type="match status" value="1"/>
</dbReference>
<reference evidence="6 7" key="1">
    <citation type="submission" date="2018-09" db="EMBL/GenBank/DDBJ databases">
        <title>Roseovarius spongiae sp. nov., isolated from a marine sponge.</title>
        <authorList>
            <person name="Zhuang L."/>
            <person name="Luo L."/>
        </authorList>
    </citation>
    <scope>NUCLEOTIDE SEQUENCE [LARGE SCALE GENOMIC DNA]</scope>
    <source>
        <strain evidence="6 7">HN-E21</strain>
    </source>
</reference>
<feature type="transmembrane region" description="Helical" evidence="4">
    <location>
        <begin position="56"/>
        <end position="77"/>
    </location>
</feature>
<dbReference type="Proteomes" id="UP000281128">
    <property type="component" value="Unassembled WGS sequence"/>
</dbReference>
<feature type="transmembrane region" description="Helical" evidence="4">
    <location>
        <begin position="147"/>
        <end position="169"/>
    </location>
</feature>
<evidence type="ECO:0000256" key="4">
    <source>
        <dbReference type="SAM" id="Phobius"/>
    </source>
</evidence>
<evidence type="ECO:0000259" key="5">
    <source>
        <dbReference type="PROSITE" id="PS50850"/>
    </source>
</evidence>
<feature type="domain" description="Major facilitator superfamily (MFS) profile" evidence="5">
    <location>
        <begin position="1"/>
        <end position="384"/>
    </location>
</feature>
<dbReference type="SUPFAM" id="SSF103473">
    <property type="entry name" value="MFS general substrate transporter"/>
    <property type="match status" value="1"/>
</dbReference>
<comment type="caution">
    <text evidence="6">The sequence shown here is derived from an EMBL/GenBank/DDBJ whole genome shotgun (WGS) entry which is preliminary data.</text>
</comment>
<feature type="transmembrane region" description="Helical" evidence="4">
    <location>
        <begin position="268"/>
        <end position="286"/>
    </location>
</feature>
<name>A0A3A8AQW5_9RHOB</name>
<dbReference type="PANTHER" id="PTHR23526">
    <property type="entry name" value="INTEGRAL MEMBRANE TRANSPORT PROTEIN-RELATED"/>
    <property type="match status" value="1"/>
</dbReference>
<evidence type="ECO:0000256" key="3">
    <source>
        <dbReference type="ARBA" id="ARBA00023136"/>
    </source>
</evidence>
<dbReference type="PROSITE" id="PS50850">
    <property type="entry name" value="MFS"/>
    <property type="match status" value="1"/>
</dbReference>
<proteinExistence type="predicted"/>
<accession>A0A3A8AQW5</accession>
<keyword evidence="2 4" id="KW-1133">Transmembrane helix</keyword>
<dbReference type="AlphaFoldDB" id="A0A3A8AQW5"/>
<gene>
    <name evidence="6" type="ORF">D6850_18450</name>
</gene>
<keyword evidence="7" id="KW-1185">Reference proteome</keyword>
<feature type="transmembrane region" description="Helical" evidence="4">
    <location>
        <begin position="354"/>
        <end position="377"/>
    </location>
</feature>
<dbReference type="OrthoDB" id="2380045at2"/>
<evidence type="ECO:0000256" key="2">
    <source>
        <dbReference type="ARBA" id="ARBA00022989"/>
    </source>
</evidence>
<evidence type="ECO:0000313" key="6">
    <source>
        <dbReference type="EMBL" id="RKF12366.1"/>
    </source>
</evidence>
<feature type="transmembrane region" description="Helical" evidence="4">
    <location>
        <begin position="331"/>
        <end position="348"/>
    </location>
</feature>
<dbReference type="PANTHER" id="PTHR23526:SF2">
    <property type="entry name" value="MAJOR FACILITATOR SUPERFAMILY (MFS) PROFILE DOMAIN-CONTAINING PROTEIN"/>
    <property type="match status" value="1"/>
</dbReference>
<keyword evidence="3 4" id="KW-0472">Membrane</keyword>
<evidence type="ECO:0000313" key="7">
    <source>
        <dbReference type="Proteomes" id="UP000281128"/>
    </source>
</evidence>
<feature type="transmembrane region" description="Helical" evidence="4">
    <location>
        <begin position="204"/>
        <end position="223"/>
    </location>
</feature>
<feature type="transmembrane region" description="Helical" evidence="4">
    <location>
        <begin position="298"/>
        <end position="319"/>
    </location>
</feature>
<feature type="transmembrane region" description="Helical" evidence="4">
    <location>
        <begin position="26"/>
        <end position="49"/>
    </location>
</feature>